<gene>
    <name evidence="3" type="ORF">PO878_21625</name>
</gene>
<protein>
    <submittedName>
        <fullName evidence="3">DUF6049 family protein</fullName>
    </submittedName>
</protein>
<dbReference type="KEGG" id="ima:PO878_21625"/>
<keyword evidence="4" id="KW-1185">Reference proteome</keyword>
<evidence type="ECO:0000256" key="2">
    <source>
        <dbReference type="SAM" id="SignalP"/>
    </source>
</evidence>
<feature type="transmembrane region" description="Helical" evidence="1">
    <location>
        <begin position="628"/>
        <end position="649"/>
    </location>
</feature>
<dbReference type="EMBL" id="CP116942">
    <property type="protein sequence ID" value="WCO67092.1"/>
    <property type="molecule type" value="Genomic_DNA"/>
</dbReference>
<keyword evidence="2" id="KW-0732">Signal</keyword>
<feature type="chain" id="PRO_5042040184" evidence="2">
    <location>
        <begin position="29"/>
        <end position="671"/>
    </location>
</feature>
<dbReference type="AlphaFoldDB" id="A0AAE9Y5X5"/>
<dbReference type="PROSITE" id="PS51318">
    <property type="entry name" value="TAT"/>
    <property type="match status" value="1"/>
</dbReference>
<keyword evidence="1" id="KW-0812">Transmembrane</keyword>
<dbReference type="InterPro" id="IPR006311">
    <property type="entry name" value="TAT_signal"/>
</dbReference>
<dbReference type="Pfam" id="PF19516">
    <property type="entry name" value="DUF6049"/>
    <property type="match status" value="1"/>
</dbReference>
<feature type="signal peptide" evidence="2">
    <location>
        <begin position="1"/>
        <end position="28"/>
    </location>
</feature>
<organism evidence="3 4">
    <name type="scientific">Iamia majanohamensis</name>
    <dbReference type="NCBI Taxonomy" id="467976"/>
    <lineage>
        <taxon>Bacteria</taxon>
        <taxon>Bacillati</taxon>
        <taxon>Actinomycetota</taxon>
        <taxon>Acidimicrobiia</taxon>
        <taxon>Acidimicrobiales</taxon>
        <taxon>Iamiaceae</taxon>
        <taxon>Iamia</taxon>
    </lineage>
</organism>
<dbReference type="Proteomes" id="UP001216390">
    <property type="component" value="Chromosome"/>
</dbReference>
<accession>A0AAE9Y5X5</accession>
<keyword evidence="1" id="KW-0472">Membrane</keyword>
<dbReference type="InterPro" id="IPR046112">
    <property type="entry name" value="DUF6049"/>
</dbReference>
<sequence>MSRARRAVLAAAAVALAVLAVPTGPAPAQDPPAAEVALRGLAAPTWVGPDATWVLDLAVEGAPAGAEVEVEGSLYARLEGREGLNASLFGVLEGDRLATIPGTPVDPALQAPGGGAVARLTLALGADSSSGPGQRSLPYDLDPGVYPVEVEVTADGEPVARQITYLTRVAVGDEAEDTSPLRVATVLPVGGPPTVGPDGEVTLDPATVEEVADVADGLAFTRDLPATLVPRPETVEALAREEEGAEALAALAAASGDRQVVDGPYVDVALDAWVERGMQDELTRQRERGNSVLTRQLTRVDSSTWLSREGLTPAAAAELWSVGVRSVVLGPGTTAPGPGTTGPGPVRVSAGPSRTLEALTADAGLSAALVRSTLDGGAPDPALDDNGLAAELAVIAQEGEGPTGVALLPPDGWPADAAAVGRLGDVLQDPLSPVAPVTATDLFGAVPARGDAALVPGPVVDLGDYPQRLGLARARLDSYTSLVGTGDAEVDALGQRLLLSGARSLSPEDRQEYVDSVLGTLDGRLSAVQAPDEQTITLTNNDADIPLTLRNDLDVPVTVLIELESDTQNVEFRGEGDRIRRELQPGDQEIRIPIHTRVPGDSPIDITVRTPDGAVALDQVEYTVRSTVISNVGFVLSAGAAAVLLLWWARHWTRSRRERRAEAEAAEGAGT</sequence>
<evidence type="ECO:0000313" key="4">
    <source>
        <dbReference type="Proteomes" id="UP001216390"/>
    </source>
</evidence>
<reference evidence="3" key="1">
    <citation type="submission" date="2023-01" db="EMBL/GenBank/DDBJ databases">
        <title>The diversity of Class Acidimicrobiia in South China Sea sediment environments and the proposal of Iamia marina sp. nov., a novel species of the genus Iamia.</title>
        <authorList>
            <person name="He Y."/>
            <person name="Tian X."/>
        </authorList>
    </citation>
    <scope>NUCLEOTIDE SEQUENCE</scope>
    <source>
        <strain evidence="3">DSM 19957</strain>
    </source>
</reference>
<dbReference type="RefSeq" id="WP_272736614.1">
    <property type="nucleotide sequence ID" value="NZ_CP116942.1"/>
</dbReference>
<evidence type="ECO:0000256" key="1">
    <source>
        <dbReference type="SAM" id="Phobius"/>
    </source>
</evidence>
<proteinExistence type="predicted"/>
<evidence type="ECO:0000313" key="3">
    <source>
        <dbReference type="EMBL" id="WCO67092.1"/>
    </source>
</evidence>
<name>A0AAE9Y5X5_9ACTN</name>
<keyword evidence="1" id="KW-1133">Transmembrane helix</keyword>